<evidence type="ECO:0000313" key="2">
    <source>
        <dbReference type="Proteomes" id="UP000219993"/>
    </source>
</evidence>
<keyword evidence="2" id="KW-1185">Reference proteome</keyword>
<gene>
    <name evidence="1" type="ORF">BEI_1670</name>
</gene>
<organism evidence="1 2">
    <name type="scientific">Halomonas beimenensis</name>
    <dbReference type="NCBI Taxonomy" id="475662"/>
    <lineage>
        <taxon>Bacteria</taxon>
        <taxon>Pseudomonadati</taxon>
        <taxon>Pseudomonadota</taxon>
        <taxon>Gammaproteobacteria</taxon>
        <taxon>Oceanospirillales</taxon>
        <taxon>Halomonadaceae</taxon>
        <taxon>Halomonas</taxon>
    </lineage>
</organism>
<sequence length="66" mass="7861">MSGDTEFVPFLEKFFCQKRPFLECWARDRLGDFPNLDSRFQFWTSSGDIDFLPILEKSLSIRRPLL</sequence>
<evidence type="ECO:0000313" key="1">
    <source>
        <dbReference type="EMBL" id="ATJ82657.1"/>
    </source>
</evidence>
<reference evidence="1 2" key="1">
    <citation type="journal article" date="2017" name="Sci. Rep.">
        <title>Revealing the Saline Adaptation Strategies of the Halophilic Bacterium Halomonas beimenensis through High-throughput Omics and Transposon Mutagenesis Approaches.</title>
        <authorList>
            <person name="Chen Y.H."/>
            <person name="Lin S.S."/>
            <person name="Shyu Y.T."/>
        </authorList>
    </citation>
    <scope>NUCLEOTIDE SEQUENCE [LARGE SCALE GENOMIC DNA]</scope>
    <source>
        <strain evidence="1 2">NTU-111</strain>
    </source>
</reference>
<dbReference type="AlphaFoldDB" id="A0A291P6Z9"/>
<dbReference type="Proteomes" id="UP000219993">
    <property type="component" value="Chromosome"/>
</dbReference>
<protein>
    <submittedName>
        <fullName evidence="1">Uncharacterized protein</fullName>
    </submittedName>
</protein>
<accession>A0A291P6Z9</accession>
<name>A0A291P6Z9_9GAMM</name>
<dbReference type="KEGG" id="hbe:BEI_1670"/>
<dbReference type="EMBL" id="CP021435">
    <property type="protein sequence ID" value="ATJ82657.1"/>
    <property type="molecule type" value="Genomic_DNA"/>
</dbReference>
<proteinExistence type="predicted"/>